<gene>
    <name evidence="6" type="ORF">IPA_03390</name>
</gene>
<dbReference type="CDD" id="cd13565">
    <property type="entry name" value="PBP2_PstS"/>
    <property type="match status" value="1"/>
</dbReference>
<dbReference type="Proteomes" id="UP001063698">
    <property type="component" value="Chromosome"/>
</dbReference>
<keyword evidence="3 4" id="KW-0592">Phosphate transport</keyword>
<comment type="similarity">
    <text evidence="1 4">Belongs to the PstS family.</text>
</comment>
<dbReference type="NCBIfam" id="TIGR00975">
    <property type="entry name" value="3a0107s03"/>
    <property type="match status" value="1"/>
</dbReference>
<evidence type="ECO:0000313" key="6">
    <source>
        <dbReference type="EMBL" id="UXD21359.1"/>
    </source>
</evidence>
<organism evidence="6 7">
    <name type="scientific">Ignicoccus pacificus DSM 13166</name>
    <dbReference type="NCBI Taxonomy" id="940294"/>
    <lineage>
        <taxon>Archaea</taxon>
        <taxon>Thermoproteota</taxon>
        <taxon>Thermoprotei</taxon>
        <taxon>Desulfurococcales</taxon>
        <taxon>Desulfurococcaceae</taxon>
        <taxon>Ignicoccus</taxon>
    </lineage>
</organism>
<evidence type="ECO:0000313" key="7">
    <source>
        <dbReference type="Proteomes" id="UP001063698"/>
    </source>
</evidence>
<proteinExistence type="inferred from homology"/>
<name>A0A977PKF0_9CREN</name>
<dbReference type="GO" id="GO:0035435">
    <property type="term" value="P:phosphate ion transmembrane transport"/>
    <property type="evidence" value="ECO:0007669"/>
    <property type="project" value="InterPro"/>
</dbReference>
<dbReference type="PANTHER" id="PTHR42996">
    <property type="entry name" value="PHOSPHATE-BINDING PROTEIN PSTS"/>
    <property type="match status" value="1"/>
</dbReference>
<dbReference type="InterPro" id="IPR050962">
    <property type="entry name" value="Phosphate-bind_PstS"/>
</dbReference>
<keyword evidence="7" id="KW-1185">Reference proteome</keyword>
<dbReference type="Pfam" id="PF12849">
    <property type="entry name" value="PBP_like_2"/>
    <property type="match status" value="1"/>
</dbReference>
<evidence type="ECO:0000259" key="5">
    <source>
        <dbReference type="Pfam" id="PF12849"/>
    </source>
</evidence>
<dbReference type="InterPro" id="IPR024370">
    <property type="entry name" value="PBP_domain"/>
</dbReference>
<dbReference type="SUPFAM" id="SSF53850">
    <property type="entry name" value="Periplasmic binding protein-like II"/>
    <property type="match status" value="1"/>
</dbReference>
<dbReference type="GO" id="GO:0043190">
    <property type="term" value="C:ATP-binding cassette (ABC) transporter complex"/>
    <property type="evidence" value="ECO:0007669"/>
    <property type="project" value="InterPro"/>
</dbReference>
<protein>
    <recommendedName>
        <fullName evidence="4">Phosphate-binding protein</fullName>
    </recommendedName>
</protein>
<evidence type="ECO:0000256" key="3">
    <source>
        <dbReference type="ARBA" id="ARBA00022592"/>
    </source>
</evidence>
<accession>A0A977PKF0</accession>
<dbReference type="PANTHER" id="PTHR42996:SF1">
    <property type="entry name" value="PHOSPHATE-BINDING PROTEIN PSTS"/>
    <property type="match status" value="1"/>
</dbReference>
<feature type="domain" description="PBP" evidence="5">
    <location>
        <begin position="20"/>
        <end position="316"/>
    </location>
</feature>
<dbReference type="EMBL" id="CP006868">
    <property type="protein sequence ID" value="UXD21359.1"/>
    <property type="molecule type" value="Genomic_DNA"/>
</dbReference>
<dbReference type="PIRSF" id="PIRSF002756">
    <property type="entry name" value="PstS"/>
    <property type="match status" value="1"/>
</dbReference>
<dbReference type="KEGG" id="ipc:IPA_03390"/>
<keyword evidence="2 4" id="KW-0813">Transport</keyword>
<dbReference type="InterPro" id="IPR005673">
    <property type="entry name" value="ABC_phos-bd_PstS"/>
</dbReference>
<evidence type="ECO:0000256" key="4">
    <source>
        <dbReference type="PIRNR" id="PIRNR002756"/>
    </source>
</evidence>
<evidence type="ECO:0000256" key="1">
    <source>
        <dbReference type="ARBA" id="ARBA00008725"/>
    </source>
</evidence>
<dbReference type="Gene3D" id="3.40.190.10">
    <property type="entry name" value="Periplasmic binding protein-like II"/>
    <property type="match status" value="2"/>
</dbReference>
<sequence>MKEKVFALTILLSLPALAVTLTGTGSSFVFPFLSAAAYYYQGANVQYQATGSGAGIVNLLNHLTDFAASDVPMPKNNYCKLLYEGKQVVHVPLVAGAVVVVYNVPELRGMTLRLNGKVLADIYLGKVKYWDDPEIKRLQTPQVASRLPHKPIIAVHRSDASGTTAVFTTYLSKSSREWARRIGSGLTVTWPVDRLGRGVGAPKNQGVAASVSRTPYSIGYVELAYAIQARLPVAELQNAEGYFVKPTPETISAATEGAMKYWVCVLHAPYWFANSLVLAPGRNSYPIVAVPYMIFFRDSPKLPYLIKFAEYLLSDNIQKNVVRMGYAPLSKALRMEIIKELNMLMRR</sequence>
<evidence type="ECO:0000256" key="2">
    <source>
        <dbReference type="ARBA" id="ARBA00022448"/>
    </source>
</evidence>
<dbReference type="AlphaFoldDB" id="A0A977PKF0"/>
<dbReference type="GO" id="GO:0042301">
    <property type="term" value="F:phosphate ion binding"/>
    <property type="evidence" value="ECO:0007669"/>
    <property type="project" value="InterPro"/>
</dbReference>
<reference evidence="6" key="1">
    <citation type="submission" date="2013-11" db="EMBL/GenBank/DDBJ databases">
        <title>Comparative genomics of Ignicoccus.</title>
        <authorList>
            <person name="Podar M."/>
        </authorList>
    </citation>
    <scope>NUCLEOTIDE SEQUENCE</scope>
    <source>
        <strain evidence="6">DSM 13166</strain>
    </source>
</reference>